<comment type="function">
    <text evidence="8">Conversion of 1,4-dihydroxy-2-naphthoate (DHNA) to demethylmenaquinone (DMK).</text>
</comment>
<evidence type="ECO:0000313" key="12">
    <source>
        <dbReference type="Proteomes" id="UP000345527"/>
    </source>
</evidence>
<evidence type="ECO:0000313" key="11">
    <source>
        <dbReference type="EMBL" id="KAA8821470.1"/>
    </source>
</evidence>
<keyword evidence="6 8" id="KW-1133">Transmembrane helix</keyword>
<protein>
    <recommendedName>
        <fullName evidence="8 9">1,4-dihydroxy-2-naphthoate octaprenyltransferase</fullName>
        <shortName evidence="8">DHNA-octaprenyltransferase</shortName>
        <ecNumber evidence="8 9">2.5.1.74</ecNumber>
    </recommendedName>
</protein>
<feature type="transmembrane region" description="Helical" evidence="8">
    <location>
        <begin position="185"/>
        <end position="205"/>
    </location>
</feature>
<dbReference type="Pfam" id="PF01040">
    <property type="entry name" value="UbiA"/>
    <property type="match status" value="1"/>
</dbReference>
<dbReference type="InterPro" id="IPR026046">
    <property type="entry name" value="UBIAD1"/>
</dbReference>
<dbReference type="PANTHER" id="PTHR13929:SF0">
    <property type="entry name" value="UBIA PRENYLTRANSFERASE DOMAIN-CONTAINING PROTEIN 1"/>
    <property type="match status" value="1"/>
</dbReference>
<evidence type="ECO:0000256" key="2">
    <source>
        <dbReference type="ARBA" id="ARBA00022428"/>
    </source>
</evidence>
<feature type="transmembrane region" description="Helical" evidence="8">
    <location>
        <begin position="310"/>
        <end position="330"/>
    </location>
</feature>
<sequence length="365" mass="38117">MSLELWIQGARPKTLPLAVSPVLAASMGMWTTVIHGAWGDMRMTRPCPVIGGRPPIDPSGNYGRCLTSPGWYVAVTLLCLGVALFLQIAANFANDYADGVRGADESRGGSESATGKPQRLTASGLVPANRVLAAAGVSAALACVCGLAVTVLTGHWWFIALGLVCLAAGWYYVGGRHPYGYRGWGEAAVFVFFGLVATCGTSYALSDKVPFLVVWMAAALGFVAVGVLCVNNLRDIDDDALHGKRTWMVRLGRKRGTVLAAAMPVVAGAMFALSYATRNPINRAMGGASLPCGITADGRTACPVVPQTDIALAAGCTVMLAVAVVLCVILRRALLGRRYRAALPMASLLSPALALGFGLLYLMGA</sequence>
<dbReference type="GO" id="GO:0042371">
    <property type="term" value="P:vitamin K biosynthetic process"/>
    <property type="evidence" value="ECO:0007669"/>
    <property type="project" value="TreeGrafter"/>
</dbReference>
<feature type="transmembrane region" description="Helical" evidence="8">
    <location>
        <begin position="342"/>
        <end position="363"/>
    </location>
</feature>
<evidence type="ECO:0000313" key="10">
    <source>
        <dbReference type="EMBL" id="KAA8821286.1"/>
    </source>
</evidence>
<dbReference type="GO" id="GO:0046428">
    <property type="term" value="F:1,4-dihydroxy-2-naphthoate polyprenyltransferase activity"/>
    <property type="evidence" value="ECO:0007669"/>
    <property type="project" value="UniProtKB-UniRule"/>
</dbReference>
<dbReference type="AlphaFoldDB" id="A0A5J5DWQ3"/>
<evidence type="ECO:0000256" key="3">
    <source>
        <dbReference type="ARBA" id="ARBA00022475"/>
    </source>
</evidence>
<dbReference type="HAMAP" id="MF_01937">
    <property type="entry name" value="MenA_1"/>
    <property type="match status" value="1"/>
</dbReference>
<comment type="caution">
    <text evidence="11">The sequence shown here is derived from an EMBL/GenBank/DDBJ whole genome shotgun (WGS) entry which is preliminary data.</text>
</comment>
<keyword evidence="3 8" id="KW-1003">Cell membrane</keyword>
<keyword evidence="7 8" id="KW-0472">Membrane</keyword>
<dbReference type="RefSeq" id="WP_150354926.1">
    <property type="nucleotide sequence ID" value="NZ_RZNZ01000004.1"/>
</dbReference>
<evidence type="ECO:0000256" key="9">
    <source>
        <dbReference type="NCBIfam" id="TIGR00751"/>
    </source>
</evidence>
<evidence type="ECO:0000256" key="7">
    <source>
        <dbReference type="ARBA" id="ARBA00023136"/>
    </source>
</evidence>
<organism evidence="11 12">
    <name type="scientific">Bifidobacterium vespertilionis</name>
    <dbReference type="NCBI Taxonomy" id="2562524"/>
    <lineage>
        <taxon>Bacteria</taxon>
        <taxon>Bacillati</taxon>
        <taxon>Actinomycetota</taxon>
        <taxon>Actinomycetes</taxon>
        <taxon>Bifidobacteriales</taxon>
        <taxon>Bifidobacteriaceae</taxon>
        <taxon>Bifidobacterium</taxon>
    </lineage>
</organism>
<evidence type="ECO:0000256" key="5">
    <source>
        <dbReference type="ARBA" id="ARBA00022692"/>
    </source>
</evidence>
<dbReference type="EC" id="2.5.1.74" evidence="8 9"/>
<feature type="transmembrane region" description="Helical" evidence="8">
    <location>
        <begin position="131"/>
        <end position="149"/>
    </location>
</feature>
<dbReference type="OrthoDB" id="9767568at2"/>
<evidence type="ECO:0000256" key="4">
    <source>
        <dbReference type="ARBA" id="ARBA00022679"/>
    </source>
</evidence>
<keyword evidence="5 8" id="KW-0812">Transmembrane</keyword>
<evidence type="ECO:0000256" key="1">
    <source>
        <dbReference type="ARBA" id="ARBA00004141"/>
    </source>
</evidence>
<dbReference type="UniPathway" id="UPA00079">
    <property type="reaction ID" value="UER00168"/>
</dbReference>
<dbReference type="Proteomes" id="UP000374630">
    <property type="component" value="Unassembled WGS sequence"/>
</dbReference>
<feature type="transmembrane region" description="Helical" evidence="8">
    <location>
        <begin position="155"/>
        <end position="173"/>
    </location>
</feature>
<name>A0A5J5DWQ3_9BIFI</name>
<accession>A0A5J5DWQ3</accession>
<keyword evidence="4 8" id="KW-0808">Transferase</keyword>
<dbReference type="GO" id="GO:0005886">
    <property type="term" value="C:plasma membrane"/>
    <property type="evidence" value="ECO:0007669"/>
    <property type="project" value="UniProtKB-SubCell"/>
</dbReference>
<evidence type="ECO:0000256" key="6">
    <source>
        <dbReference type="ARBA" id="ARBA00022989"/>
    </source>
</evidence>
<feature type="transmembrane region" description="Helical" evidence="8">
    <location>
        <begin position="15"/>
        <end position="38"/>
    </location>
</feature>
<feature type="transmembrane region" description="Helical" evidence="8">
    <location>
        <begin position="255"/>
        <end position="276"/>
    </location>
</feature>
<dbReference type="PANTHER" id="PTHR13929">
    <property type="entry name" value="1,4-DIHYDROXY-2-NAPHTHOATE OCTAPRENYLTRANSFERASE"/>
    <property type="match status" value="1"/>
</dbReference>
<dbReference type="NCBIfam" id="TIGR00751">
    <property type="entry name" value="menA"/>
    <property type="match status" value="1"/>
</dbReference>
<keyword evidence="13" id="KW-1185">Reference proteome</keyword>
<gene>
    <name evidence="8 11" type="primary">menA</name>
    <name evidence="11" type="ORF">EM848_10725</name>
    <name evidence="10" type="ORF">EMO90_03765</name>
</gene>
<comment type="subcellular location">
    <subcellularLocation>
        <location evidence="8">Cell membrane</location>
        <topology evidence="8">Multi-pass membrane protein</topology>
    </subcellularLocation>
    <subcellularLocation>
        <location evidence="1">Membrane</location>
        <topology evidence="1">Multi-pass membrane protein</topology>
    </subcellularLocation>
</comment>
<keyword evidence="2 8" id="KW-0474">Menaquinone biosynthesis</keyword>
<feature type="transmembrane region" description="Helical" evidence="8">
    <location>
        <begin position="211"/>
        <end position="234"/>
    </location>
</feature>
<dbReference type="Proteomes" id="UP000345527">
    <property type="component" value="Unassembled WGS sequence"/>
</dbReference>
<dbReference type="EMBL" id="RZOA01000028">
    <property type="protein sequence ID" value="KAA8821470.1"/>
    <property type="molecule type" value="Genomic_DNA"/>
</dbReference>
<dbReference type="CDD" id="cd13962">
    <property type="entry name" value="PT_UbiA_UBIAD1"/>
    <property type="match status" value="1"/>
</dbReference>
<dbReference type="InterPro" id="IPR000537">
    <property type="entry name" value="UbiA_prenyltransferase"/>
</dbReference>
<dbReference type="EMBL" id="RZNZ01000004">
    <property type="protein sequence ID" value="KAA8821286.1"/>
    <property type="molecule type" value="Genomic_DNA"/>
</dbReference>
<feature type="transmembrane region" description="Helical" evidence="8">
    <location>
        <begin position="71"/>
        <end position="93"/>
    </location>
</feature>
<dbReference type="GO" id="GO:0009234">
    <property type="term" value="P:menaquinone biosynthetic process"/>
    <property type="evidence" value="ECO:0007669"/>
    <property type="project" value="UniProtKB-UniRule"/>
</dbReference>
<comment type="catalytic activity">
    <reaction evidence="8">
        <text>an all-trans-polyprenyl diphosphate + 1,4-dihydroxy-2-naphthoate + H(+) = a 2-demethylmenaquinol + CO2 + diphosphate</text>
        <dbReference type="Rhea" id="RHEA:26478"/>
        <dbReference type="Rhea" id="RHEA-COMP:9563"/>
        <dbReference type="Rhea" id="RHEA-COMP:9564"/>
        <dbReference type="ChEBI" id="CHEBI:11173"/>
        <dbReference type="ChEBI" id="CHEBI:15378"/>
        <dbReference type="ChEBI" id="CHEBI:16526"/>
        <dbReference type="ChEBI" id="CHEBI:33019"/>
        <dbReference type="ChEBI" id="CHEBI:55437"/>
        <dbReference type="ChEBI" id="CHEBI:58914"/>
        <dbReference type="EC" id="2.5.1.74"/>
    </reaction>
</comment>
<evidence type="ECO:0000313" key="13">
    <source>
        <dbReference type="Proteomes" id="UP000374630"/>
    </source>
</evidence>
<comment type="similarity">
    <text evidence="8">Belongs to the MenA family. Type 1 subfamily.</text>
</comment>
<dbReference type="Gene3D" id="1.10.357.140">
    <property type="entry name" value="UbiA prenyltransferase"/>
    <property type="match status" value="1"/>
</dbReference>
<reference evidence="12 13" key="1">
    <citation type="journal article" date="2019" name="Syst. Appl. Microbiol.">
        <title>Characterization of Bifidobacterium species in feaces of the Egyptian fruit bat: Description of B. vespertilionis sp. nov. and B. rousetti sp. nov.</title>
        <authorList>
            <person name="Modesto M."/>
            <person name="Satti M."/>
            <person name="Watanabe K."/>
            <person name="Puglisi E."/>
            <person name="Morelli L."/>
            <person name="Huang C.-H."/>
            <person name="Liou J.-S."/>
            <person name="Miyashita M."/>
            <person name="Tamura T."/>
            <person name="Saito S."/>
            <person name="Mori K."/>
            <person name="Huang L."/>
            <person name="Sciavilla P."/>
            <person name="Sandri C."/>
            <person name="Spiezio C."/>
            <person name="Vitali F."/>
            <person name="Cavalieri D."/>
            <person name="Perpetuini G."/>
            <person name="Tofalo R."/>
            <person name="Bonetti A."/>
            <person name="Arita M."/>
            <person name="Mattarelli P."/>
        </authorList>
    </citation>
    <scope>NUCLEOTIDE SEQUENCE [LARGE SCALE GENOMIC DNA]</scope>
    <source>
        <strain evidence="10 13">RST16</strain>
        <strain evidence="11 12">RST8</strain>
    </source>
</reference>
<comment type="pathway">
    <text evidence="8">Quinol/quinone metabolism; menaquinone biosynthesis; menaquinol from 1,4-dihydroxy-2-naphthoate: step 1/2.</text>
</comment>
<dbReference type="InterPro" id="IPR044878">
    <property type="entry name" value="UbiA_sf"/>
</dbReference>
<evidence type="ECO:0000256" key="8">
    <source>
        <dbReference type="HAMAP-Rule" id="MF_01937"/>
    </source>
</evidence>
<dbReference type="InterPro" id="IPR004657">
    <property type="entry name" value="MenA"/>
</dbReference>
<proteinExistence type="inferred from homology"/>